<proteinExistence type="predicted"/>
<evidence type="ECO:0000256" key="12">
    <source>
        <dbReference type="SAM" id="SignalP"/>
    </source>
</evidence>
<evidence type="ECO:0000313" key="14">
    <source>
        <dbReference type="EMBL" id="NHZ81240.1"/>
    </source>
</evidence>
<keyword evidence="4" id="KW-0812">Transmembrane</keyword>
<evidence type="ECO:0000256" key="4">
    <source>
        <dbReference type="ARBA" id="ARBA00022692"/>
    </source>
</evidence>
<name>A0ABX0N795_9BURK</name>
<comment type="caution">
    <text evidence="14">The sequence shown here is derived from an EMBL/GenBank/DDBJ whole genome shotgun (WGS) entry which is preliminary data.</text>
</comment>
<keyword evidence="9" id="KW-0998">Cell outer membrane</keyword>
<dbReference type="Pfam" id="PF13505">
    <property type="entry name" value="OMP_b-brl"/>
    <property type="match status" value="1"/>
</dbReference>
<dbReference type="Proteomes" id="UP000621455">
    <property type="component" value="Unassembled WGS sequence"/>
</dbReference>
<keyword evidence="6" id="KW-0406">Ion transport</keyword>
<keyword evidence="5 12" id="KW-0732">Signal</keyword>
<evidence type="ECO:0000313" key="15">
    <source>
        <dbReference type="Proteomes" id="UP000621455"/>
    </source>
</evidence>
<evidence type="ECO:0000259" key="13">
    <source>
        <dbReference type="PROSITE" id="PS51123"/>
    </source>
</evidence>
<dbReference type="SUPFAM" id="SSF103088">
    <property type="entry name" value="OmpA-like"/>
    <property type="match status" value="1"/>
</dbReference>
<dbReference type="PROSITE" id="PS51123">
    <property type="entry name" value="OMPA_2"/>
    <property type="match status" value="1"/>
</dbReference>
<dbReference type="PROSITE" id="PS01068">
    <property type="entry name" value="OMPA_1"/>
    <property type="match status" value="1"/>
</dbReference>
<comment type="subcellular location">
    <subcellularLocation>
        <location evidence="1">Cell outer membrane</location>
        <topology evidence="1">Multi-pass membrane protein</topology>
    </subcellularLocation>
</comment>
<gene>
    <name evidence="14" type="ORF">F2P44_18450</name>
</gene>
<evidence type="ECO:0000256" key="9">
    <source>
        <dbReference type="ARBA" id="ARBA00023237"/>
    </source>
</evidence>
<dbReference type="CDD" id="cd07185">
    <property type="entry name" value="OmpA_C-like"/>
    <property type="match status" value="1"/>
</dbReference>
<feature type="signal peptide" evidence="12">
    <location>
        <begin position="1"/>
        <end position="22"/>
    </location>
</feature>
<dbReference type="InterPro" id="IPR050330">
    <property type="entry name" value="Bact_OuterMem_StrucFunc"/>
</dbReference>
<sequence>MIKMKKTALAAALLCSAGLAFAQDINPSWYIQPSVNAFKPDQDFGLSERNYGGGLKFGKPLAEMWDVQIGATHARAGEGRASYRQTLLGADALLMLSRQNFRPFLLLGVGAERDRVDNPLRRVSKTSPYASAGIGFQLGLTDQWSMQADLRSVRGRLRGDEAFGISRSNNKYLTIGLNYAFNKPAPPAPPPAPTPPPAVTPAPQPAAPPPPPPPPARFEKITLSATELFAFDSATLNVSQTRLDEIAAALLADPGITDVDISGYADRLGSEKYNLKLSERRANAVRDYLVAKGIDGARLKSYGKGEANPVVTCTDQKRADLIKCLEPNRRVEVEQITIERRVQ</sequence>
<dbReference type="EMBL" id="WHJG01000019">
    <property type="protein sequence ID" value="NHZ81240.1"/>
    <property type="molecule type" value="Genomic_DNA"/>
</dbReference>
<evidence type="ECO:0000256" key="10">
    <source>
        <dbReference type="PROSITE-ProRule" id="PRU00473"/>
    </source>
</evidence>
<dbReference type="InterPro" id="IPR027385">
    <property type="entry name" value="Beta-barrel_OMP"/>
</dbReference>
<dbReference type="PANTHER" id="PTHR30329">
    <property type="entry name" value="STATOR ELEMENT OF FLAGELLAR MOTOR COMPLEX"/>
    <property type="match status" value="1"/>
</dbReference>
<feature type="region of interest" description="Disordered" evidence="11">
    <location>
        <begin position="186"/>
        <end position="216"/>
    </location>
</feature>
<evidence type="ECO:0000256" key="1">
    <source>
        <dbReference type="ARBA" id="ARBA00004571"/>
    </source>
</evidence>
<dbReference type="InterPro" id="IPR011250">
    <property type="entry name" value="OMP/PagP_B-barrel"/>
</dbReference>
<evidence type="ECO:0000256" key="8">
    <source>
        <dbReference type="ARBA" id="ARBA00023136"/>
    </source>
</evidence>
<dbReference type="PRINTS" id="PR01021">
    <property type="entry name" value="OMPADOMAIN"/>
</dbReference>
<keyword evidence="2" id="KW-0813">Transport</keyword>
<dbReference type="Pfam" id="PF00691">
    <property type="entry name" value="OmpA"/>
    <property type="match status" value="1"/>
</dbReference>
<keyword evidence="7" id="KW-0626">Porin</keyword>
<evidence type="ECO:0000256" key="11">
    <source>
        <dbReference type="SAM" id="MobiDB-lite"/>
    </source>
</evidence>
<evidence type="ECO:0000256" key="7">
    <source>
        <dbReference type="ARBA" id="ARBA00023114"/>
    </source>
</evidence>
<feature type="chain" id="PRO_5047425509" evidence="12">
    <location>
        <begin position="23"/>
        <end position="343"/>
    </location>
</feature>
<evidence type="ECO:0000256" key="3">
    <source>
        <dbReference type="ARBA" id="ARBA00022452"/>
    </source>
</evidence>
<reference evidence="14 15" key="1">
    <citation type="submission" date="2019-10" db="EMBL/GenBank/DDBJ databases">
        <title>Taxonomy of Antarctic Massilia spp.: description of Massilia rubra sp. nov., Massilia aquatica sp. nov., Massilia mucilaginosa sp. nov., Massilia frigida sp. nov. isolated from streams, lakes and regoliths.</title>
        <authorList>
            <person name="Holochova P."/>
            <person name="Sedlacek I."/>
            <person name="Kralova S."/>
            <person name="Maslanova I."/>
            <person name="Busse H.-J."/>
            <person name="Stankova E."/>
            <person name="Vrbovska V."/>
            <person name="Kovarovic V."/>
            <person name="Bartak M."/>
            <person name="Svec P."/>
            <person name="Pantucek R."/>
        </authorList>
    </citation>
    <scope>NUCLEOTIDE SEQUENCE [LARGE SCALE GENOMIC DNA]</scope>
    <source>
        <strain evidence="14 15">CCM 8695</strain>
    </source>
</reference>
<protein>
    <submittedName>
        <fullName evidence="14">OmpA family protein</fullName>
    </submittedName>
</protein>
<dbReference type="Gene3D" id="3.30.1330.60">
    <property type="entry name" value="OmpA-like domain"/>
    <property type="match status" value="1"/>
</dbReference>
<dbReference type="PANTHER" id="PTHR30329:SF21">
    <property type="entry name" value="LIPOPROTEIN YIAD-RELATED"/>
    <property type="match status" value="1"/>
</dbReference>
<keyword evidence="3" id="KW-1134">Transmembrane beta strand</keyword>
<dbReference type="InterPro" id="IPR006665">
    <property type="entry name" value="OmpA-like"/>
</dbReference>
<dbReference type="InterPro" id="IPR036737">
    <property type="entry name" value="OmpA-like_sf"/>
</dbReference>
<dbReference type="RefSeq" id="WP_167088564.1">
    <property type="nucleotide sequence ID" value="NZ_WHJG01000019.1"/>
</dbReference>
<evidence type="ECO:0000256" key="6">
    <source>
        <dbReference type="ARBA" id="ARBA00023065"/>
    </source>
</evidence>
<dbReference type="SUPFAM" id="SSF56925">
    <property type="entry name" value="OMPA-like"/>
    <property type="match status" value="1"/>
</dbReference>
<evidence type="ECO:0000256" key="5">
    <source>
        <dbReference type="ARBA" id="ARBA00022729"/>
    </source>
</evidence>
<evidence type="ECO:0000256" key="2">
    <source>
        <dbReference type="ARBA" id="ARBA00022448"/>
    </source>
</evidence>
<dbReference type="InterPro" id="IPR006664">
    <property type="entry name" value="OMP_bac"/>
</dbReference>
<keyword evidence="15" id="KW-1185">Reference proteome</keyword>
<dbReference type="Gene3D" id="2.40.160.20">
    <property type="match status" value="1"/>
</dbReference>
<organism evidence="14 15">
    <name type="scientific">Massilia frigida</name>
    <dbReference type="NCBI Taxonomy" id="2609281"/>
    <lineage>
        <taxon>Bacteria</taxon>
        <taxon>Pseudomonadati</taxon>
        <taxon>Pseudomonadota</taxon>
        <taxon>Betaproteobacteria</taxon>
        <taxon>Burkholderiales</taxon>
        <taxon>Oxalobacteraceae</taxon>
        <taxon>Telluria group</taxon>
        <taxon>Massilia</taxon>
    </lineage>
</organism>
<accession>A0ABX0N795</accession>
<keyword evidence="8 10" id="KW-0472">Membrane</keyword>
<feature type="domain" description="OmpA-like" evidence="13">
    <location>
        <begin position="216"/>
        <end position="339"/>
    </location>
</feature>
<dbReference type="InterPro" id="IPR006690">
    <property type="entry name" value="OMPA-like_CS"/>
</dbReference>